<dbReference type="SUPFAM" id="SSF53822">
    <property type="entry name" value="Periplasmic binding protein-like I"/>
    <property type="match status" value="1"/>
</dbReference>
<keyword evidence="6" id="KW-1185">Reference proteome</keyword>
<dbReference type="Proteomes" id="UP001500021">
    <property type="component" value="Unassembled WGS sequence"/>
</dbReference>
<accession>A0ABN1L6W2</accession>
<evidence type="ECO:0000256" key="3">
    <source>
        <dbReference type="ARBA" id="ARBA00022729"/>
    </source>
</evidence>
<comment type="similarity">
    <text evidence="2">Belongs to the bacterial solute-binding protein 2 family.</text>
</comment>
<evidence type="ECO:0000313" key="5">
    <source>
        <dbReference type="EMBL" id="GAA0816894.1"/>
    </source>
</evidence>
<comment type="caution">
    <text evidence="5">The sequence shown here is derived from an EMBL/GenBank/DDBJ whole genome shotgun (WGS) entry which is preliminary data.</text>
</comment>
<dbReference type="InterPro" id="IPR028082">
    <property type="entry name" value="Peripla_BP_I"/>
</dbReference>
<proteinExistence type="inferred from homology"/>
<gene>
    <name evidence="5" type="ORF">GCM10009111_17360</name>
</gene>
<name>A0ABN1L6W2_9GAMM</name>
<organism evidence="5 6">
    <name type="scientific">Colwellia asteriadis</name>
    <dbReference type="NCBI Taxonomy" id="517723"/>
    <lineage>
        <taxon>Bacteria</taxon>
        <taxon>Pseudomonadati</taxon>
        <taxon>Pseudomonadota</taxon>
        <taxon>Gammaproteobacteria</taxon>
        <taxon>Alteromonadales</taxon>
        <taxon>Colwelliaceae</taxon>
        <taxon>Colwellia</taxon>
    </lineage>
</organism>
<dbReference type="CDD" id="cd06324">
    <property type="entry name" value="PBP1_ABC_sugar_binding-like"/>
    <property type="match status" value="1"/>
</dbReference>
<evidence type="ECO:0000256" key="2">
    <source>
        <dbReference type="ARBA" id="ARBA00007639"/>
    </source>
</evidence>
<protein>
    <submittedName>
        <fullName evidence="5">ABC transporter substrate-binding protein</fullName>
    </submittedName>
</protein>
<dbReference type="PANTHER" id="PTHR46847">
    <property type="entry name" value="D-ALLOSE-BINDING PERIPLASMIC PROTEIN-RELATED"/>
    <property type="match status" value="1"/>
</dbReference>
<dbReference type="EMBL" id="BAAAFA010000005">
    <property type="protein sequence ID" value="GAA0816894.1"/>
    <property type="molecule type" value="Genomic_DNA"/>
</dbReference>
<dbReference type="PANTHER" id="PTHR46847:SF2">
    <property type="entry name" value="ABC TRANSPORTER SUGAR-BINDING PROTEIN"/>
    <property type="match status" value="1"/>
</dbReference>
<dbReference type="Gene3D" id="3.40.50.2300">
    <property type="match status" value="2"/>
</dbReference>
<sequence length="374" mass="41457">MTLVSLIMTHYVMAQDGIQKSVNVVMVNPSIKADPFWHKTEIITQQAAKALNINLDIIYGDGTRFFQFEALKSYFKNIEHSPDYIILINYPGNAKQTMDFLKQQNVKIITLEQTLSPEEQAQIGSPGELYKGWLGEIYFDNENAGYILASNLLEQAKVAKKKPLVAGISGHFGSESTLRNNGLLAAIKEHNAELTQIVHAGWSAEDAYHKTLKLLQRYPNINVIWSASDHMALGVIKAIEELGLEAGKDILIGGFDWMSNAIESINQKKLSASVGGHFLMGAIAIIAIYDVKNGIPHHPLANSTHNSFNLALINSGNVNKYYDLLVLDDLKHIDFKKLASLYSREGAVNTFNLLEMLEASSTINIQGSLKKKSK</sequence>
<dbReference type="InterPro" id="IPR025997">
    <property type="entry name" value="SBP_2_dom"/>
</dbReference>
<evidence type="ECO:0000313" key="6">
    <source>
        <dbReference type="Proteomes" id="UP001500021"/>
    </source>
</evidence>
<evidence type="ECO:0000259" key="4">
    <source>
        <dbReference type="Pfam" id="PF13407"/>
    </source>
</evidence>
<feature type="domain" description="Periplasmic binding protein" evidence="4">
    <location>
        <begin position="25"/>
        <end position="290"/>
    </location>
</feature>
<reference evidence="5 6" key="1">
    <citation type="journal article" date="2019" name="Int. J. Syst. Evol. Microbiol.">
        <title>The Global Catalogue of Microorganisms (GCM) 10K type strain sequencing project: providing services to taxonomists for standard genome sequencing and annotation.</title>
        <authorList>
            <consortium name="The Broad Institute Genomics Platform"/>
            <consortium name="The Broad Institute Genome Sequencing Center for Infectious Disease"/>
            <person name="Wu L."/>
            <person name="Ma J."/>
        </authorList>
    </citation>
    <scope>NUCLEOTIDE SEQUENCE [LARGE SCALE GENOMIC DNA]</scope>
    <source>
        <strain evidence="5 6">JCM 15608</strain>
    </source>
</reference>
<comment type="subcellular location">
    <subcellularLocation>
        <location evidence="1">Cell envelope</location>
    </subcellularLocation>
</comment>
<dbReference type="Pfam" id="PF13407">
    <property type="entry name" value="Peripla_BP_4"/>
    <property type="match status" value="1"/>
</dbReference>
<keyword evidence="3" id="KW-0732">Signal</keyword>
<evidence type="ECO:0000256" key="1">
    <source>
        <dbReference type="ARBA" id="ARBA00004196"/>
    </source>
</evidence>